<comment type="caution">
    <text evidence="1">The sequence shown here is derived from an EMBL/GenBank/DDBJ whole genome shotgun (WGS) entry which is preliminary data.</text>
</comment>
<proteinExistence type="predicted"/>
<dbReference type="GO" id="GO:0010020">
    <property type="term" value="P:chloroplast fission"/>
    <property type="evidence" value="ECO:0007669"/>
    <property type="project" value="InterPro"/>
</dbReference>
<sequence>MELKRELQAIIERTWVLHDGLSDQIIKNGNNFYSRFCPQHGPNHCHIAKTTPFQEEERLIAIRDSLREVGDVLMLLQRIQCWQPKDRDAALTRLEESRLALMAKIAEYQGPPLDVVRELKTCFRDAETTGFTWKLNEKGKNKTTKSATFGQEKKSMTSFLVCCVGMALNPWKWHKSVGILANLMIISASISSTVNFYHSKHTRRSSSQGKFLKFVDASKDARRVDTHNMSSQRYTLDVFYGRG</sequence>
<dbReference type="OrthoDB" id="1892915at2759"/>
<organism evidence="1 2">
    <name type="scientific">Turnera subulata</name>
    <dbReference type="NCBI Taxonomy" id="218843"/>
    <lineage>
        <taxon>Eukaryota</taxon>
        <taxon>Viridiplantae</taxon>
        <taxon>Streptophyta</taxon>
        <taxon>Embryophyta</taxon>
        <taxon>Tracheophyta</taxon>
        <taxon>Spermatophyta</taxon>
        <taxon>Magnoliopsida</taxon>
        <taxon>eudicotyledons</taxon>
        <taxon>Gunneridae</taxon>
        <taxon>Pentapetalae</taxon>
        <taxon>rosids</taxon>
        <taxon>fabids</taxon>
        <taxon>Malpighiales</taxon>
        <taxon>Passifloraceae</taxon>
        <taxon>Turnera</taxon>
    </lineage>
</organism>
<evidence type="ECO:0000313" key="2">
    <source>
        <dbReference type="Proteomes" id="UP001141552"/>
    </source>
</evidence>
<dbReference type="InterPro" id="IPR038939">
    <property type="entry name" value="PDV1/PDV2"/>
</dbReference>
<dbReference type="PANTHER" id="PTHR33600:SF5">
    <property type="entry name" value="PLASTID DIVISION PROTEIN PDV1"/>
    <property type="match status" value="1"/>
</dbReference>
<accession>A0A9Q0JQI5</accession>
<name>A0A9Q0JQI5_9ROSI</name>
<dbReference type="EMBL" id="JAKUCV010000036">
    <property type="protein sequence ID" value="KAJ4851521.1"/>
    <property type="molecule type" value="Genomic_DNA"/>
</dbReference>
<gene>
    <name evidence="1" type="ORF">Tsubulata_043459</name>
</gene>
<dbReference type="Proteomes" id="UP001141552">
    <property type="component" value="Unassembled WGS sequence"/>
</dbReference>
<reference evidence="1" key="1">
    <citation type="submission" date="2022-02" db="EMBL/GenBank/DDBJ databases">
        <authorList>
            <person name="Henning P.M."/>
            <person name="McCubbin A.G."/>
            <person name="Shore J.S."/>
        </authorList>
    </citation>
    <scope>NUCLEOTIDE SEQUENCE</scope>
    <source>
        <strain evidence="1">F60SS</strain>
        <tissue evidence="1">Leaves</tissue>
    </source>
</reference>
<reference evidence="1" key="2">
    <citation type="journal article" date="2023" name="Plants (Basel)">
        <title>Annotation of the Turnera subulata (Passifloraceae) Draft Genome Reveals the S-Locus Evolved after the Divergence of Turneroideae from Passifloroideae in a Stepwise Manner.</title>
        <authorList>
            <person name="Henning P.M."/>
            <person name="Roalson E.H."/>
            <person name="Mir W."/>
            <person name="McCubbin A.G."/>
            <person name="Shore J.S."/>
        </authorList>
    </citation>
    <scope>NUCLEOTIDE SEQUENCE</scope>
    <source>
        <strain evidence="1">F60SS</strain>
    </source>
</reference>
<keyword evidence="2" id="KW-1185">Reference proteome</keyword>
<dbReference type="PANTHER" id="PTHR33600">
    <property type="entry name" value="PLASTID DIVISION PROTEIN PDV2"/>
    <property type="match status" value="1"/>
</dbReference>
<dbReference type="AlphaFoldDB" id="A0A9Q0JQI5"/>
<evidence type="ECO:0000313" key="1">
    <source>
        <dbReference type="EMBL" id="KAJ4851521.1"/>
    </source>
</evidence>
<protein>
    <submittedName>
        <fullName evidence="1">Uncharacterized protein</fullName>
    </submittedName>
</protein>